<comment type="caution">
    <text evidence="1">The sequence shown here is derived from an EMBL/GenBank/DDBJ whole genome shotgun (WGS) entry which is preliminary data.</text>
</comment>
<sequence>LPVNLRVHAPARLPISLSISSSGELPHVVAVKSPYPGVVVGGSRPSSLRVLF</sequence>
<proteinExistence type="predicted"/>
<dbReference type="EMBL" id="CACSLK010017620">
    <property type="protein sequence ID" value="CAA0818703.1"/>
    <property type="molecule type" value="Genomic_DNA"/>
</dbReference>
<keyword evidence="2" id="KW-1185">Reference proteome</keyword>
<gene>
    <name evidence="1" type="ORF">SHERM_17594</name>
</gene>
<protein>
    <submittedName>
        <fullName evidence="1">Uncharacterized protein</fullName>
    </submittedName>
</protein>
<feature type="non-terminal residue" evidence="1">
    <location>
        <position position="1"/>
    </location>
</feature>
<dbReference type="AlphaFoldDB" id="A0A9N7MZL0"/>
<evidence type="ECO:0000313" key="1">
    <source>
        <dbReference type="EMBL" id="CAA0818703.1"/>
    </source>
</evidence>
<feature type="non-terminal residue" evidence="1">
    <location>
        <position position="52"/>
    </location>
</feature>
<accession>A0A9N7MZL0</accession>
<evidence type="ECO:0000313" key="2">
    <source>
        <dbReference type="Proteomes" id="UP001153555"/>
    </source>
</evidence>
<reference evidence="1" key="1">
    <citation type="submission" date="2019-12" db="EMBL/GenBank/DDBJ databases">
        <authorList>
            <person name="Scholes J."/>
        </authorList>
    </citation>
    <scope>NUCLEOTIDE SEQUENCE</scope>
</reference>
<name>A0A9N7MZL0_STRHE</name>
<organism evidence="1 2">
    <name type="scientific">Striga hermonthica</name>
    <name type="common">Purple witchweed</name>
    <name type="synonym">Buchnera hermonthica</name>
    <dbReference type="NCBI Taxonomy" id="68872"/>
    <lineage>
        <taxon>Eukaryota</taxon>
        <taxon>Viridiplantae</taxon>
        <taxon>Streptophyta</taxon>
        <taxon>Embryophyta</taxon>
        <taxon>Tracheophyta</taxon>
        <taxon>Spermatophyta</taxon>
        <taxon>Magnoliopsida</taxon>
        <taxon>eudicotyledons</taxon>
        <taxon>Gunneridae</taxon>
        <taxon>Pentapetalae</taxon>
        <taxon>asterids</taxon>
        <taxon>lamiids</taxon>
        <taxon>Lamiales</taxon>
        <taxon>Orobanchaceae</taxon>
        <taxon>Buchnereae</taxon>
        <taxon>Striga</taxon>
    </lineage>
</organism>
<dbReference type="Proteomes" id="UP001153555">
    <property type="component" value="Unassembled WGS sequence"/>
</dbReference>